<dbReference type="PANTHER" id="PTHR11242">
    <property type="entry name" value="ARYL HYDROCARBON RECEPTOR INTERACTING PROTEIN RELATED"/>
    <property type="match status" value="1"/>
</dbReference>
<evidence type="ECO:0000259" key="7">
    <source>
        <dbReference type="Pfam" id="PF23322"/>
    </source>
</evidence>
<sequence length="721" mass="83065">MQETYLLAHPGVKKKILHGGQGPLPHFPKGTKLVFHFQTLLDNFERTVIDDSRKNKRPTEIFVGRMFKLEVWEVLLTSMRIGEVAEFWCDAVHTGLYPMVSKGMRLAAQGKDPLDGQRHTCGMGNLFHYHSTGFPELDEIMRTPQPLIFIMELISVGDPLSYQRESWMMEKDEKLKVVPSLHLLGNALVKQGRFREAAEKYQEAVVLLRTVQSREMPGDEDYINLDRLIIPLVLNYCQCMLELEEYYEVIEHTTELLDKHKDCVKAYYKRAKAYTAVWSEREARRDFQMVSNLDITLSRLVQRELDLLSERMKEKYWEDKERYWNILEEREKEPEKEGISEMDAKEESRGEHSQSPEVVKDAEEGENPSVAQENKHDTKSEESAAEANHRITALTEGKDWQQMLRLIMLLQDEGNFNVKEHKYTEANAKFKEALEYVDHLQTKVEHKGEDWESLEKVRLPLCLNLSQCKLELGECQEVVDLNSKLLKKHKDNLKAVYQRALAHAALCNEDEAHRDFSRVLQLDPKFKPIVKQEIKKMSENIRVKCINENKNYWTSSQEKWEKKAQAKRGKKMKKGVTWADESKMSGRNDEGQLARSGCGGKSEESCSVKEGNKDEGQDENKKDESSLTLKEAKQKTVAVDKDRDSVQSNVLGDSTQRSQTDSGATETILTNDITKKNDGQDEITEEKQESPAKPDKDASSGASREERLTDTTEDDETEESY</sequence>
<dbReference type="InterPro" id="IPR056277">
    <property type="entry name" value="PPIase_AIP"/>
</dbReference>
<evidence type="ECO:0000313" key="9">
    <source>
        <dbReference type="Proteomes" id="UP000579812"/>
    </source>
</evidence>
<feature type="compositionally biased region" description="Basic and acidic residues" evidence="6">
    <location>
        <begin position="373"/>
        <end position="382"/>
    </location>
</feature>
<feature type="repeat" description="TPR" evidence="5">
    <location>
        <begin position="493"/>
        <end position="526"/>
    </location>
</feature>
<keyword evidence="3" id="KW-0677">Repeat</keyword>
<keyword evidence="4 5" id="KW-0802">TPR repeat</keyword>
<dbReference type="SUPFAM" id="SSF48452">
    <property type="entry name" value="TPR-like"/>
    <property type="match status" value="2"/>
</dbReference>
<name>A0A7J6CE21_9TELE</name>
<dbReference type="SMART" id="SM00028">
    <property type="entry name" value="TPR"/>
    <property type="match status" value="3"/>
</dbReference>
<dbReference type="Pfam" id="PF23322">
    <property type="entry name" value="PPIase_AIP"/>
    <property type="match status" value="1"/>
</dbReference>
<dbReference type="InterPro" id="IPR019734">
    <property type="entry name" value="TPR_rpt"/>
</dbReference>
<feature type="compositionally biased region" description="Polar residues" evidence="6">
    <location>
        <begin position="646"/>
        <end position="672"/>
    </location>
</feature>
<dbReference type="SUPFAM" id="SSF54534">
    <property type="entry name" value="FKBP-like"/>
    <property type="match status" value="1"/>
</dbReference>
<feature type="compositionally biased region" description="Basic and acidic residues" evidence="6">
    <location>
        <begin position="673"/>
        <end position="710"/>
    </location>
</feature>
<reference evidence="8 9" key="1">
    <citation type="submission" date="2020-04" db="EMBL/GenBank/DDBJ databases">
        <title>Chromosome-level genome assembly of a cyprinid fish Onychostoma macrolepis by integration of Nanopore Sequencing, Bionano and Hi-C technology.</title>
        <authorList>
            <person name="Wang D."/>
        </authorList>
    </citation>
    <scope>NUCLEOTIDE SEQUENCE [LARGE SCALE GENOMIC DNA]</scope>
    <source>
        <strain evidence="8">SWU-2019</strain>
        <tissue evidence="8">Muscle</tissue>
    </source>
</reference>
<organism evidence="8 9">
    <name type="scientific">Onychostoma macrolepis</name>
    <dbReference type="NCBI Taxonomy" id="369639"/>
    <lineage>
        <taxon>Eukaryota</taxon>
        <taxon>Metazoa</taxon>
        <taxon>Chordata</taxon>
        <taxon>Craniata</taxon>
        <taxon>Vertebrata</taxon>
        <taxon>Euteleostomi</taxon>
        <taxon>Actinopterygii</taxon>
        <taxon>Neopterygii</taxon>
        <taxon>Teleostei</taxon>
        <taxon>Ostariophysi</taxon>
        <taxon>Cypriniformes</taxon>
        <taxon>Cyprinidae</taxon>
        <taxon>Acrossocheilinae</taxon>
        <taxon>Onychostoma</taxon>
    </lineage>
</organism>
<feature type="compositionally biased region" description="Basic residues" evidence="6">
    <location>
        <begin position="565"/>
        <end position="574"/>
    </location>
</feature>
<keyword evidence="9" id="KW-1185">Reference proteome</keyword>
<dbReference type="EMBL" id="JAAMOB010000014">
    <property type="protein sequence ID" value="KAF4104883.1"/>
    <property type="molecule type" value="Genomic_DNA"/>
</dbReference>
<evidence type="ECO:0000256" key="4">
    <source>
        <dbReference type="ARBA" id="ARBA00022803"/>
    </source>
</evidence>
<evidence type="ECO:0000256" key="5">
    <source>
        <dbReference type="PROSITE-ProRule" id="PRU00339"/>
    </source>
</evidence>
<feature type="compositionally biased region" description="Acidic residues" evidence="6">
    <location>
        <begin position="711"/>
        <end position="721"/>
    </location>
</feature>
<dbReference type="GO" id="GO:0003755">
    <property type="term" value="F:peptidyl-prolyl cis-trans isomerase activity"/>
    <property type="evidence" value="ECO:0007669"/>
    <property type="project" value="InterPro"/>
</dbReference>
<feature type="compositionally biased region" description="Basic and acidic residues" evidence="6">
    <location>
        <begin position="601"/>
        <end position="645"/>
    </location>
</feature>
<dbReference type="InterPro" id="IPR039663">
    <property type="entry name" value="AIP/AIPL1/TTC9"/>
</dbReference>
<dbReference type="InterPro" id="IPR046357">
    <property type="entry name" value="PPIase_dom_sf"/>
</dbReference>
<dbReference type="Gene3D" id="3.10.50.40">
    <property type="match status" value="1"/>
</dbReference>
<dbReference type="FunFam" id="1.25.40.10:FF:000052">
    <property type="entry name" value="Aryl-hydrocarbon-interacting protein-like 1"/>
    <property type="match status" value="1"/>
</dbReference>
<evidence type="ECO:0000256" key="1">
    <source>
        <dbReference type="ARBA" id="ARBA00004496"/>
    </source>
</evidence>
<dbReference type="PANTHER" id="PTHR11242:SF1">
    <property type="entry name" value="PPIASE FKBP-TYPE DOMAIN-CONTAINING PROTEIN"/>
    <property type="match status" value="1"/>
</dbReference>
<comment type="subcellular location">
    <subcellularLocation>
        <location evidence="1">Cytoplasm</location>
    </subcellularLocation>
</comment>
<feature type="domain" description="AIP/AIPL N-terminal FKBP-type PPIase" evidence="7">
    <location>
        <begin position="26"/>
        <end position="154"/>
    </location>
</feature>
<dbReference type="Gene3D" id="1.25.40.10">
    <property type="entry name" value="Tetratricopeptide repeat domain"/>
    <property type="match status" value="2"/>
</dbReference>
<comment type="caution">
    <text evidence="8">The sequence shown here is derived from an EMBL/GenBank/DDBJ whole genome shotgun (WGS) entry which is preliminary data.</text>
</comment>
<accession>A0A7J6CE21</accession>
<feature type="compositionally biased region" description="Basic and acidic residues" evidence="6">
    <location>
        <begin position="334"/>
        <end position="362"/>
    </location>
</feature>
<evidence type="ECO:0000256" key="2">
    <source>
        <dbReference type="ARBA" id="ARBA00022490"/>
    </source>
</evidence>
<dbReference type="GO" id="GO:0005737">
    <property type="term" value="C:cytoplasm"/>
    <property type="evidence" value="ECO:0007669"/>
    <property type="project" value="UniProtKB-SubCell"/>
</dbReference>
<feature type="compositionally biased region" description="Basic and acidic residues" evidence="6">
    <location>
        <begin position="580"/>
        <end position="592"/>
    </location>
</feature>
<feature type="region of interest" description="Disordered" evidence="6">
    <location>
        <begin position="563"/>
        <end position="721"/>
    </location>
</feature>
<evidence type="ECO:0000256" key="6">
    <source>
        <dbReference type="SAM" id="MobiDB-lite"/>
    </source>
</evidence>
<protein>
    <recommendedName>
        <fullName evidence="7">AIP/AIPL N-terminal FKBP-type PPIase domain-containing protein</fullName>
    </recommendedName>
</protein>
<evidence type="ECO:0000313" key="8">
    <source>
        <dbReference type="EMBL" id="KAF4104883.1"/>
    </source>
</evidence>
<evidence type="ECO:0000256" key="3">
    <source>
        <dbReference type="ARBA" id="ARBA00022737"/>
    </source>
</evidence>
<dbReference type="AlphaFoldDB" id="A0A7J6CE21"/>
<dbReference type="PROSITE" id="PS50005">
    <property type="entry name" value="TPR"/>
    <property type="match status" value="1"/>
</dbReference>
<dbReference type="InterPro" id="IPR011990">
    <property type="entry name" value="TPR-like_helical_dom_sf"/>
</dbReference>
<proteinExistence type="predicted"/>
<dbReference type="Proteomes" id="UP000579812">
    <property type="component" value="Unassembled WGS sequence"/>
</dbReference>
<keyword evidence="2" id="KW-0963">Cytoplasm</keyword>
<gene>
    <name evidence="8" type="ORF">G5714_014214</name>
</gene>
<feature type="region of interest" description="Disordered" evidence="6">
    <location>
        <begin position="334"/>
        <end position="388"/>
    </location>
</feature>